<protein>
    <submittedName>
        <fullName evidence="2">Uncharacterized protein</fullName>
    </submittedName>
</protein>
<dbReference type="EMBL" id="JAPEVA010000003">
    <property type="protein sequence ID" value="KAJ4412336.1"/>
    <property type="molecule type" value="Genomic_DNA"/>
</dbReference>
<gene>
    <name evidence="2" type="ORF">N0V91_000807</name>
</gene>
<sequence>MTVAVDIIPMVLDHDPSSSASDSGRSDTHKSDDTQPSSVDENDFPNSPINKEYARISPFAKYLMPEHDGVIALKEAVATTLFNTSRDSLISFVDPMIGTFKAVFKSDKQLVIWRKGSAGFIGIYESHTSMKMFGFEHLVGFSIGWAGSWRIIIGAGNAFCESKWPTVWSGPYTSLGGVYEMVVDRESMDQAKGERAAKLAMEMLERKFWKANVDVKAA</sequence>
<reference evidence="2" key="1">
    <citation type="submission" date="2022-10" db="EMBL/GenBank/DDBJ databases">
        <title>Tapping the CABI collections for fungal endophytes: first genome assemblies for Collariella, Neodidymelliopsis, Ascochyta clinopodiicola, Didymella pomorum, Didymosphaeria variabile, Neocosmospora piperis and Neocucurbitaria cava.</title>
        <authorList>
            <person name="Hill R."/>
        </authorList>
    </citation>
    <scope>NUCLEOTIDE SEQUENCE</scope>
    <source>
        <strain evidence="2">IMI 355091</strain>
    </source>
</reference>
<feature type="compositionally biased region" description="Basic and acidic residues" evidence="1">
    <location>
        <begin position="24"/>
        <end position="33"/>
    </location>
</feature>
<name>A0A9W8ZM73_9PLEO</name>
<organism evidence="2 3">
    <name type="scientific">Didymella pomorum</name>
    <dbReference type="NCBI Taxonomy" id="749634"/>
    <lineage>
        <taxon>Eukaryota</taxon>
        <taxon>Fungi</taxon>
        <taxon>Dikarya</taxon>
        <taxon>Ascomycota</taxon>
        <taxon>Pezizomycotina</taxon>
        <taxon>Dothideomycetes</taxon>
        <taxon>Pleosporomycetidae</taxon>
        <taxon>Pleosporales</taxon>
        <taxon>Pleosporineae</taxon>
        <taxon>Didymellaceae</taxon>
        <taxon>Didymella</taxon>
    </lineage>
</organism>
<dbReference type="AlphaFoldDB" id="A0A9W8ZM73"/>
<dbReference type="Proteomes" id="UP001140510">
    <property type="component" value="Unassembled WGS sequence"/>
</dbReference>
<comment type="caution">
    <text evidence="2">The sequence shown here is derived from an EMBL/GenBank/DDBJ whole genome shotgun (WGS) entry which is preliminary data.</text>
</comment>
<feature type="compositionally biased region" description="Polar residues" evidence="1">
    <location>
        <begin position="34"/>
        <end position="49"/>
    </location>
</feature>
<keyword evidence="3" id="KW-1185">Reference proteome</keyword>
<feature type="region of interest" description="Disordered" evidence="1">
    <location>
        <begin position="13"/>
        <end position="50"/>
    </location>
</feature>
<proteinExistence type="predicted"/>
<dbReference type="OrthoDB" id="3758401at2759"/>
<accession>A0A9W8ZM73</accession>
<evidence type="ECO:0000313" key="3">
    <source>
        <dbReference type="Proteomes" id="UP001140510"/>
    </source>
</evidence>
<evidence type="ECO:0000256" key="1">
    <source>
        <dbReference type="SAM" id="MobiDB-lite"/>
    </source>
</evidence>
<evidence type="ECO:0000313" key="2">
    <source>
        <dbReference type="EMBL" id="KAJ4412336.1"/>
    </source>
</evidence>